<comment type="caution">
    <text evidence="2">The sequence shown here is derived from an EMBL/GenBank/DDBJ whole genome shotgun (WGS) entry which is preliminary data.</text>
</comment>
<evidence type="ECO:0000313" key="2">
    <source>
        <dbReference type="EMBL" id="KQK31957.1"/>
    </source>
</evidence>
<dbReference type="Proteomes" id="UP000051562">
    <property type="component" value="Unassembled WGS sequence"/>
</dbReference>
<dbReference type="PANTHER" id="PTHR42673:SF21">
    <property type="entry name" value="GLUTATHIONE S-TRANSFERASE YFCF"/>
    <property type="match status" value="1"/>
</dbReference>
<dbReference type="OrthoDB" id="9795329at2"/>
<dbReference type="Pfam" id="PF13417">
    <property type="entry name" value="GST_N_3"/>
    <property type="match status" value="1"/>
</dbReference>
<dbReference type="SUPFAM" id="SSF47616">
    <property type="entry name" value="GST C-terminal domain-like"/>
    <property type="match status" value="1"/>
</dbReference>
<dbReference type="EMBL" id="LMAR01000010">
    <property type="protein sequence ID" value="KQK31957.1"/>
    <property type="molecule type" value="Genomic_DNA"/>
</dbReference>
<dbReference type="InterPro" id="IPR036249">
    <property type="entry name" value="Thioredoxin-like_sf"/>
</dbReference>
<gene>
    <name evidence="2" type="ORF">ARD30_08915</name>
</gene>
<reference evidence="2 3" key="1">
    <citation type="submission" date="2015-10" db="EMBL/GenBank/DDBJ databases">
        <title>Draft genome of Bosea thiooxidans.</title>
        <authorList>
            <person name="Wang X."/>
        </authorList>
    </citation>
    <scope>NUCLEOTIDE SEQUENCE [LARGE SCALE GENOMIC DNA]</scope>
    <source>
        <strain evidence="2 3">CGMCC 9174</strain>
    </source>
</reference>
<proteinExistence type="predicted"/>
<dbReference type="GO" id="GO:0004364">
    <property type="term" value="F:glutathione transferase activity"/>
    <property type="evidence" value="ECO:0007669"/>
    <property type="project" value="TreeGrafter"/>
</dbReference>
<dbReference type="Gene3D" id="3.40.30.10">
    <property type="entry name" value="Glutaredoxin"/>
    <property type="match status" value="1"/>
</dbReference>
<dbReference type="InterPro" id="IPR004045">
    <property type="entry name" value="Glutathione_S-Trfase_N"/>
</dbReference>
<protein>
    <recommendedName>
        <fullName evidence="1">GST N-terminal domain-containing protein</fullName>
    </recommendedName>
</protein>
<keyword evidence="3" id="KW-1185">Reference proteome</keyword>
<evidence type="ECO:0000259" key="1">
    <source>
        <dbReference type="PROSITE" id="PS50404"/>
    </source>
</evidence>
<dbReference type="STRING" id="53254.SAMN05660750_01140"/>
<dbReference type="InterPro" id="IPR036282">
    <property type="entry name" value="Glutathione-S-Trfase_C_sf"/>
</dbReference>
<feature type="domain" description="GST N-terminal" evidence="1">
    <location>
        <begin position="3"/>
        <end position="82"/>
    </location>
</feature>
<dbReference type="GO" id="GO:0016034">
    <property type="term" value="F:maleylacetoacetate isomerase activity"/>
    <property type="evidence" value="ECO:0007669"/>
    <property type="project" value="TreeGrafter"/>
</dbReference>
<dbReference type="SUPFAM" id="SSF52833">
    <property type="entry name" value="Thioredoxin-like"/>
    <property type="match status" value="1"/>
</dbReference>
<dbReference type="Gene3D" id="1.20.1050.10">
    <property type="match status" value="1"/>
</dbReference>
<dbReference type="GO" id="GO:0006749">
    <property type="term" value="P:glutathione metabolic process"/>
    <property type="evidence" value="ECO:0007669"/>
    <property type="project" value="TreeGrafter"/>
</dbReference>
<dbReference type="CDD" id="cd00570">
    <property type="entry name" value="GST_N_family"/>
    <property type="match status" value="1"/>
</dbReference>
<evidence type="ECO:0000313" key="3">
    <source>
        <dbReference type="Proteomes" id="UP000051562"/>
    </source>
</evidence>
<sequence length="206" mass="22953">MEDAMLLVGMLDSPYVRRAAITGTLLEVPFEHRSVSVFRHMEEFRAINPLIKAPTLVTDDGIAISESLLIIQHFEDVAGRSLRPIEGVARRRDLALTGIGIVAADKAVSIEYERKRPEAQRYAPWQERIAAQLHTALDLLDAAAREGELTAGPELLPSDIAAAIAWGFCRFVIPEFVPEERWPALAEQARACEALDVFKAWPIDRE</sequence>
<dbReference type="GO" id="GO:0006559">
    <property type="term" value="P:L-phenylalanine catabolic process"/>
    <property type="evidence" value="ECO:0007669"/>
    <property type="project" value="TreeGrafter"/>
</dbReference>
<accession>A0A0Q3IAU8</accession>
<dbReference type="AlphaFoldDB" id="A0A0Q3IAU8"/>
<organism evidence="2 3">
    <name type="scientific">Bosea thiooxidans</name>
    <dbReference type="NCBI Taxonomy" id="53254"/>
    <lineage>
        <taxon>Bacteria</taxon>
        <taxon>Pseudomonadati</taxon>
        <taxon>Pseudomonadota</taxon>
        <taxon>Alphaproteobacteria</taxon>
        <taxon>Hyphomicrobiales</taxon>
        <taxon>Boseaceae</taxon>
        <taxon>Bosea</taxon>
    </lineage>
</organism>
<dbReference type="PANTHER" id="PTHR42673">
    <property type="entry name" value="MALEYLACETOACETATE ISOMERASE"/>
    <property type="match status" value="1"/>
</dbReference>
<name>A0A0Q3IAU8_9HYPH</name>
<dbReference type="PROSITE" id="PS50404">
    <property type="entry name" value="GST_NTER"/>
    <property type="match status" value="1"/>
</dbReference>